<feature type="domain" description="C3H1-type" evidence="10">
    <location>
        <begin position="49"/>
        <end position="77"/>
    </location>
</feature>
<feature type="zinc finger region" description="C3H1-type" evidence="8">
    <location>
        <begin position="49"/>
        <end position="77"/>
    </location>
</feature>
<feature type="compositionally biased region" description="Low complexity" evidence="9">
    <location>
        <begin position="257"/>
        <end position="269"/>
    </location>
</feature>
<evidence type="ECO:0000256" key="3">
    <source>
        <dbReference type="ARBA" id="ARBA00022737"/>
    </source>
</evidence>
<sequence length="482" mass="52043">MVNMNNLLNGKDSRWLQLEVCREFQRNKCSRPDTECKFAHPPPNVEVQNGRVTACYDSIKGRCNREKPPCKYFHPPQHLKDQLLINGRNHLALKNALMQQMGLAPGQPVMSSQVPTVATNPYLTSMQANTYSPYFAPGPLVPALLGPDPASAAVASPLGPVVSQAVAVQQKIPRSDRLEMDMKSVGSFYYESFAFPGMMPYKRPAADKSGMPVYQPGATTYQQLMQLQQPFVPVSCEYIPSHHATPVNTGPTIEELPSTPSHTPTPSQTRTEESEERPPALAVVTSSSVPLQDAATIAKEVAQKNYANAVKLAVAASGSLSGKPLSALNYTGVTLNKQPASAAIPRFPAITVPTSQYGLPYHPSANPTAAATAYSARPAQPHFPLLRPQLPSHYALAQSQNAAQQILAGQGLLAQYHPSQFTGLQSLPTLQTLQSIPSLQGLQTLQALPTLAHIQPVPSAHVSQTPQNAAVVMNPYKKMKTN</sequence>
<organism evidence="11">
    <name type="scientific">Xenopsylla cheopis</name>
    <name type="common">Oriental rat flea</name>
    <name type="synonym">Pulex cheopis</name>
    <dbReference type="NCBI Taxonomy" id="163159"/>
    <lineage>
        <taxon>Eukaryota</taxon>
        <taxon>Metazoa</taxon>
        <taxon>Ecdysozoa</taxon>
        <taxon>Arthropoda</taxon>
        <taxon>Hexapoda</taxon>
        <taxon>Insecta</taxon>
        <taxon>Pterygota</taxon>
        <taxon>Neoptera</taxon>
        <taxon>Endopterygota</taxon>
        <taxon>Siphonaptera</taxon>
        <taxon>Pulicidae</taxon>
        <taxon>Xenopsyllinae</taxon>
        <taxon>Xenopsylla</taxon>
    </lineage>
</organism>
<evidence type="ECO:0000256" key="6">
    <source>
        <dbReference type="ARBA" id="ARBA00023242"/>
    </source>
</evidence>
<dbReference type="PANTHER" id="PTHR12675">
    <property type="entry name" value="MUSCLEBLIND-LIKE PROTEIN"/>
    <property type="match status" value="1"/>
</dbReference>
<evidence type="ECO:0000256" key="1">
    <source>
        <dbReference type="ARBA" id="ARBA00004123"/>
    </source>
</evidence>
<name>A0A6M2DUG1_XENCH</name>
<reference evidence="11" key="1">
    <citation type="submission" date="2020-03" db="EMBL/GenBank/DDBJ databases">
        <title>Transcriptomic Profiling of the Digestive Tract of the Rat Flea, Xenopsylla cheopis, Following Blood Feeding and Infection with Yersinia pestis.</title>
        <authorList>
            <person name="Bland D.M."/>
            <person name="Martens C.A."/>
            <person name="Virtaneva K."/>
            <person name="Kanakabandi K."/>
            <person name="Long D."/>
            <person name="Rosenke R."/>
            <person name="Saturday G.A."/>
            <person name="Hoyt F.H."/>
            <person name="Bruno D.P."/>
            <person name="Ribeiro J.M.C."/>
            <person name="Hinnebusch J."/>
        </authorList>
    </citation>
    <scope>NUCLEOTIDE SEQUENCE</scope>
</reference>
<keyword evidence="4 8" id="KW-0863">Zinc-finger</keyword>
<evidence type="ECO:0000313" key="11">
    <source>
        <dbReference type="EMBL" id="NOV49544.1"/>
    </source>
</evidence>
<feature type="zinc finger region" description="C3H1-type" evidence="8">
    <location>
        <begin position="15"/>
        <end position="43"/>
    </location>
</feature>
<protein>
    <submittedName>
        <fullName evidence="11">Putative c3h1-type zn-finger protein</fullName>
    </submittedName>
</protein>
<evidence type="ECO:0000256" key="2">
    <source>
        <dbReference type="ARBA" id="ARBA00022723"/>
    </source>
</evidence>
<dbReference type="GO" id="GO:0003723">
    <property type="term" value="F:RNA binding"/>
    <property type="evidence" value="ECO:0007669"/>
    <property type="project" value="TreeGrafter"/>
</dbReference>
<dbReference type="AlphaFoldDB" id="A0A6M2DUG1"/>
<dbReference type="GO" id="GO:0008270">
    <property type="term" value="F:zinc ion binding"/>
    <property type="evidence" value="ECO:0007669"/>
    <property type="project" value="UniProtKB-KW"/>
</dbReference>
<accession>A0A6M2DUG1</accession>
<dbReference type="GO" id="GO:0005737">
    <property type="term" value="C:cytoplasm"/>
    <property type="evidence" value="ECO:0007669"/>
    <property type="project" value="TreeGrafter"/>
</dbReference>
<dbReference type="GO" id="GO:0043484">
    <property type="term" value="P:regulation of RNA splicing"/>
    <property type="evidence" value="ECO:0007669"/>
    <property type="project" value="TreeGrafter"/>
</dbReference>
<proteinExistence type="inferred from homology"/>
<evidence type="ECO:0000256" key="8">
    <source>
        <dbReference type="PROSITE-ProRule" id="PRU00723"/>
    </source>
</evidence>
<keyword evidence="2 8" id="KW-0479">Metal-binding</keyword>
<dbReference type="SMART" id="SM00356">
    <property type="entry name" value="ZnF_C3H1"/>
    <property type="match status" value="2"/>
</dbReference>
<dbReference type="PROSITE" id="PS50103">
    <property type="entry name" value="ZF_C3H1"/>
    <property type="match status" value="2"/>
</dbReference>
<comment type="similarity">
    <text evidence="7">Belongs to the muscleblind family.</text>
</comment>
<keyword evidence="6" id="KW-0539">Nucleus</keyword>
<evidence type="ECO:0000256" key="9">
    <source>
        <dbReference type="SAM" id="MobiDB-lite"/>
    </source>
</evidence>
<dbReference type="Pfam" id="PF22628">
    <property type="entry name" value="zf-CCCH_10"/>
    <property type="match status" value="1"/>
</dbReference>
<keyword evidence="3" id="KW-0677">Repeat</keyword>
<evidence type="ECO:0000256" key="7">
    <source>
        <dbReference type="ARBA" id="ARBA00038226"/>
    </source>
</evidence>
<evidence type="ECO:0000256" key="5">
    <source>
        <dbReference type="ARBA" id="ARBA00022833"/>
    </source>
</evidence>
<evidence type="ECO:0000259" key="10">
    <source>
        <dbReference type="PROSITE" id="PS50103"/>
    </source>
</evidence>
<dbReference type="GO" id="GO:0005654">
    <property type="term" value="C:nucleoplasm"/>
    <property type="evidence" value="ECO:0007669"/>
    <property type="project" value="TreeGrafter"/>
</dbReference>
<keyword evidence="5 8" id="KW-0862">Zinc</keyword>
<dbReference type="Gene3D" id="3.30.1370.210">
    <property type="match status" value="1"/>
</dbReference>
<feature type="domain" description="C3H1-type" evidence="10">
    <location>
        <begin position="15"/>
        <end position="43"/>
    </location>
</feature>
<dbReference type="FunFam" id="3.30.1370.210:FF:000005">
    <property type="entry name" value="Muscleblind, isoform M"/>
    <property type="match status" value="1"/>
</dbReference>
<dbReference type="InterPro" id="IPR054429">
    <property type="entry name" value="Znf-CCCH_Muscleblind-like"/>
</dbReference>
<evidence type="ECO:0000256" key="4">
    <source>
        <dbReference type="ARBA" id="ARBA00022771"/>
    </source>
</evidence>
<comment type="subcellular location">
    <subcellularLocation>
        <location evidence="1">Nucleus</location>
    </subcellularLocation>
</comment>
<dbReference type="PANTHER" id="PTHR12675:SF12">
    <property type="entry name" value="PROTEIN MUSCLEBLIND"/>
    <property type="match status" value="1"/>
</dbReference>
<dbReference type="EMBL" id="GIIL01005818">
    <property type="protein sequence ID" value="NOV49544.1"/>
    <property type="molecule type" value="Transcribed_RNA"/>
</dbReference>
<feature type="region of interest" description="Disordered" evidence="9">
    <location>
        <begin position="243"/>
        <end position="286"/>
    </location>
</feature>
<dbReference type="InterPro" id="IPR000571">
    <property type="entry name" value="Znf_CCCH"/>
</dbReference>